<dbReference type="PANTHER" id="PTHR40267">
    <property type="entry name" value="BLR3294 PROTEIN"/>
    <property type="match status" value="1"/>
</dbReference>
<dbReference type="Pfam" id="PF17645">
    <property type="entry name" value="Amdase"/>
    <property type="match status" value="1"/>
</dbReference>
<dbReference type="OrthoDB" id="4537983at2"/>
<keyword evidence="2" id="KW-1185">Reference proteome</keyword>
<name>A0A221W2A4_9PSEU</name>
<dbReference type="Proteomes" id="UP000204221">
    <property type="component" value="Chromosome"/>
</dbReference>
<dbReference type="KEGG" id="ahg:AHOG_10950"/>
<dbReference type="InterPro" id="IPR053714">
    <property type="entry name" value="Iso_Racemase_Enz_sf"/>
</dbReference>
<reference evidence="1 2" key="1">
    <citation type="submission" date="2017-07" db="EMBL/GenBank/DDBJ databases">
        <title>Complete genome sequence of Actinoalloteichus hoggarensis DSM 45943, type strain of Actinoalloteichus hoggarensis.</title>
        <authorList>
            <person name="Ruckert C."/>
            <person name="Nouioui I."/>
            <person name="Willmese J."/>
            <person name="van Wezel G."/>
            <person name="Klenk H.-P."/>
            <person name="Kalinowski J."/>
            <person name="Zotchev S.B."/>
        </authorList>
    </citation>
    <scope>NUCLEOTIDE SEQUENCE [LARGE SCALE GENOMIC DNA]</scope>
    <source>
        <strain evidence="1 2">DSM 45943</strain>
    </source>
</reference>
<organism evidence="1 2">
    <name type="scientific">Actinoalloteichus hoggarensis</name>
    <dbReference type="NCBI Taxonomy" id="1470176"/>
    <lineage>
        <taxon>Bacteria</taxon>
        <taxon>Bacillati</taxon>
        <taxon>Actinomycetota</taxon>
        <taxon>Actinomycetes</taxon>
        <taxon>Pseudonocardiales</taxon>
        <taxon>Pseudonocardiaceae</taxon>
        <taxon>Actinoalloteichus</taxon>
    </lineage>
</organism>
<gene>
    <name evidence="1" type="ORF">AHOG_10950</name>
</gene>
<dbReference type="InterPro" id="IPR026286">
    <property type="entry name" value="MaiA/AMDase"/>
</dbReference>
<dbReference type="GO" id="GO:0047436">
    <property type="term" value="F:arylmalonate decarboxylase activity"/>
    <property type="evidence" value="ECO:0007669"/>
    <property type="project" value="UniProtKB-EC"/>
</dbReference>
<accession>A0A221W2A4</accession>
<sequence>MVLETLGTVDGPYPDDGIGIVAPFDFALDRELWRWVPDQVTLHMTRVPYVPVPVTVEMATMISDEQAVHGATRDLLTPEPKVVAYACTSGSFVNGSLGEHALTTIMLEAGAPAAVTTSGALVEALRVLGVGKVAIATPYIGPINDRLIGFLGEYDIEAVSCQGLGLLNQIWKVSYQEVMEIVRAADRPDADAMFVSCTNLPTYDIIPLLERALGKPVLTANQVTMWGALRLLNRESLAVDQRLFQQARLPAA</sequence>
<dbReference type="EMBL" id="CP022521">
    <property type="protein sequence ID" value="ASO19833.1"/>
    <property type="molecule type" value="Genomic_DNA"/>
</dbReference>
<evidence type="ECO:0000313" key="1">
    <source>
        <dbReference type="EMBL" id="ASO19833.1"/>
    </source>
</evidence>
<evidence type="ECO:0000313" key="2">
    <source>
        <dbReference type="Proteomes" id="UP000204221"/>
    </source>
</evidence>
<dbReference type="Gene3D" id="3.40.50.12500">
    <property type="match status" value="1"/>
</dbReference>
<dbReference type="EC" id="4.1.1.76" evidence="1"/>
<keyword evidence="1" id="KW-0456">Lyase</keyword>
<proteinExistence type="predicted"/>
<dbReference type="PIRSF" id="PIRSF015736">
    <property type="entry name" value="MI"/>
    <property type="match status" value="1"/>
</dbReference>
<dbReference type="PANTHER" id="PTHR40267:SF1">
    <property type="entry name" value="BLR3294 PROTEIN"/>
    <property type="match status" value="1"/>
</dbReference>
<protein>
    <submittedName>
        <fullName evidence="1">Arylmalonate decarboxylase</fullName>
        <ecNumber evidence="1">4.1.1.76</ecNumber>
    </submittedName>
</protein>
<dbReference type="AlphaFoldDB" id="A0A221W2A4"/>
<dbReference type="RefSeq" id="WP_093941274.1">
    <property type="nucleotide sequence ID" value="NZ_CP022521.1"/>
</dbReference>